<evidence type="ECO:0000256" key="3">
    <source>
        <dbReference type="SAM" id="SignalP"/>
    </source>
</evidence>
<keyword evidence="2" id="KW-0472">Membrane</keyword>
<feature type="signal peptide" evidence="3">
    <location>
        <begin position="1"/>
        <end position="26"/>
    </location>
</feature>
<feature type="compositionally biased region" description="Polar residues" evidence="1">
    <location>
        <begin position="112"/>
        <end position="137"/>
    </location>
</feature>
<name>A0AAU9J5E5_9CILI</name>
<feature type="compositionally biased region" description="Acidic residues" evidence="1">
    <location>
        <begin position="84"/>
        <end position="94"/>
    </location>
</feature>
<keyword evidence="2" id="KW-0812">Transmembrane</keyword>
<organism evidence="4 5">
    <name type="scientific">Blepharisma stoltei</name>
    <dbReference type="NCBI Taxonomy" id="1481888"/>
    <lineage>
        <taxon>Eukaryota</taxon>
        <taxon>Sar</taxon>
        <taxon>Alveolata</taxon>
        <taxon>Ciliophora</taxon>
        <taxon>Postciliodesmatophora</taxon>
        <taxon>Heterotrichea</taxon>
        <taxon>Heterotrichida</taxon>
        <taxon>Blepharismidae</taxon>
        <taxon>Blepharisma</taxon>
    </lineage>
</organism>
<sequence>MEMNRPSFSLIIITAVVSINAQDADGDPNSGDNKDNNSGGSVAGGVCGIIFFLAFIGIVIYIAWRRKKAGKKCLLNRDTPWCWGDEDEEEEDQTPEIGRIDTAPPADRGSINRWNNFISESQGLSERSGILQNSERQNLPAAKRAKL</sequence>
<dbReference type="AlphaFoldDB" id="A0AAU9J5E5"/>
<accession>A0AAU9J5E5</accession>
<gene>
    <name evidence="4" type="ORF">BSTOLATCC_MIC24098</name>
</gene>
<evidence type="ECO:0000256" key="1">
    <source>
        <dbReference type="SAM" id="MobiDB-lite"/>
    </source>
</evidence>
<proteinExistence type="predicted"/>
<comment type="caution">
    <text evidence="4">The sequence shown here is derived from an EMBL/GenBank/DDBJ whole genome shotgun (WGS) entry which is preliminary data.</text>
</comment>
<keyword evidence="2" id="KW-1133">Transmembrane helix</keyword>
<keyword evidence="3" id="KW-0732">Signal</keyword>
<evidence type="ECO:0000256" key="2">
    <source>
        <dbReference type="SAM" id="Phobius"/>
    </source>
</evidence>
<reference evidence="4" key="1">
    <citation type="submission" date="2021-09" db="EMBL/GenBank/DDBJ databases">
        <authorList>
            <consortium name="AG Swart"/>
            <person name="Singh M."/>
            <person name="Singh A."/>
            <person name="Seah K."/>
            <person name="Emmerich C."/>
        </authorList>
    </citation>
    <scope>NUCLEOTIDE SEQUENCE</scope>
    <source>
        <strain evidence="4">ATCC30299</strain>
    </source>
</reference>
<dbReference type="EMBL" id="CAJZBQ010000023">
    <property type="protein sequence ID" value="CAG9319547.1"/>
    <property type="molecule type" value="Genomic_DNA"/>
</dbReference>
<keyword evidence="5" id="KW-1185">Reference proteome</keyword>
<feature type="region of interest" description="Disordered" evidence="1">
    <location>
        <begin position="84"/>
        <end position="147"/>
    </location>
</feature>
<feature type="chain" id="PRO_5043572010" evidence="3">
    <location>
        <begin position="27"/>
        <end position="147"/>
    </location>
</feature>
<feature type="transmembrane region" description="Helical" evidence="2">
    <location>
        <begin position="42"/>
        <end position="64"/>
    </location>
</feature>
<evidence type="ECO:0000313" key="4">
    <source>
        <dbReference type="EMBL" id="CAG9319547.1"/>
    </source>
</evidence>
<dbReference type="Proteomes" id="UP001162131">
    <property type="component" value="Unassembled WGS sequence"/>
</dbReference>
<protein>
    <submittedName>
        <fullName evidence="4">Uncharacterized protein</fullName>
    </submittedName>
</protein>
<evidence type="ECO:0000313" key="5">
    <source>
        <dbReference type="Proteomes" id="UP001162131"/>
    </source>
</evidence>
<dbReference type="CDD" id="cd12087">
    <property type="entry name" value="TM_EGFR-like"/>
    <property type="match status" value="1"/>
</dbReference>